<evidence type="ECO:0000313" key="2">
    <source>
        <dbReference type="EMBL" id="MDT0556500.1"/>
    </source>
</evidence>
<reference evidence="2 3" key="1">
    <citation type="submission" date="2023-09" db="EMBL/GenBank/DDBJ databases">
        <authorList>
            <person name="Rey-Velasco X."/>
        </authorList>
    </citation>
    <scope>NUCLEOTIDE SEQUENCE [LARGE SCALE GENOMIC DNA]</scope>
    <source>
        <strain evidence="2 3">W242</strain>
    </source>
</reference>
<proteinExistence type="predicted"/>
<evidence type="ECO:0000259" key="1">
    <source>
        <dbReference type="Pfam" id="PF12697"/>
    </source>
</evidence>
<evidence type="ECO:0000313" key="3">
    <source>
        <dbReference type="Proteomes" id="UP001254488"/>
    </source>
</evidence>
<dbReference type="Proteomes" id="UP001254488">
    <property type="component" value="Unassembled WGS sequence"/>
</dbReference>
<protein>
    <submittedName>
        <fullName evidence="2">Alpha/beta hydrolase</fullName>
    </submittedName>
</protein>
<dbReference type="InterPro" id="IPR029058">
    <property type="entry name" value="AB_hydrolase_fold"/>
</dbReference>
<dbReference type="GO" id="GO:0016787">
    <property type="term" value="F:hydrolase activity"/>
    <property type="evidence" value="ECO:0007669"/>
    <property type="project" value="UniProtKB-KW"/>
</dbReference>
<dbReference type="RefSeq" id="WP_311333451.1">
    <property type="nucleotide sequence ID" value="NZ_JAVRHZ010000006.1"/>
</dbReference>
<dbReference type="Pfam" id="PF12697">
    <property type="entry name" value="Abhydrolase_6"/>
    <property type="match status" value="1"/>
</dbReference>
<sequence length="272" mass="30757">MKKLITNIIGTYFNIGVYFFPKKIREQAFSLLCKVKPIPVSKEAATYFKNTTYLKTDFGDAALHSWGNGTEKILFLHGWLSYSIRWKPYIDQLDTSKYTIYSLDAPGHGFGKEKYLNIEVYRQAYANALAEIGEVDTVITHSLGGLVAGYGFLENPSISIKKYCIMGAPADMNAIFDYSKKILSLSDKMVEELLIKANEILKLPTSDITMKTFFSNVKKPVLVVHDTHDKITPIEPIKRAINNDTATYFTENQGHNLRDNSIVETVIAYIKN</sequence>
<keyword evidence="3" id="KW-1185">Reference proteome</keyword>
<name>A0ABU2YFE1_9FLAO</name>
<keyword evidence="2" id="KW-0378">Hydrolase</keyword>
<gene>
    <name evidence="2" type="ORF">RM538_10820</name>
</gene>
<dbReference type="Gene3D" id="3.40.50.1820">
    <property type="entry name" value="alpha/beta hydrolase"/>
    <property type="match status" value="1"/>
</dbReference>
<dbReference type="SUPFAM" id="SSF53474">
    <property type="entry name" value="alpha/beta-Hydrolases"/>
    <property type="match status" value="1"/>
</dbReference>
<dbReference type="EMBL" id="JAVRHZ010000006">
    <property type="protein sequence ID" value="MDT0556500.1"/>
    <property type="molecule type" value="Genomic_DNA"/>
</dbReference>
<dbReference type="InterPro" id="IPR000073">
    <property type="entry name" value="AB_hydrolase_1"/>
</dbReference>
<organism evidence="2 3">
    <name type="scientific">Patiriisocius hiemis</name>
    <dbReference type="NCBI Taxonomy" id="3075604"/>
    <lineage>
        <taxon>Bacteria</taxon>
        <taxon>Pseudomonadati</taxon>
        <taxon>Bacteroidota</taxon>
        <taxon>Flavobacteriia</taxon>
        <taxon>Flavobacteriales</taxon>
        <taxon>Flavobacteriaceae</taxon>
        <taxon>Patiriisocius</taxon>
    </lineage>
</organism>
<comment type="caution">
    <text evidence="2">The sequence shown here is derived from an EMBL/GenBank/DDBJ whole genome shotgun (WGS) entry which is preliminary data.</text>
</comment>
<accession>A0ABU2YFE1</accession>
<feature type="domain" description="AB hydrolase-1" evidence="1">
    <location>
        <begin position="73"/>
        <end position="150"/>
    </location>
</feature>
<dbReference type="PANTHER" id="PTHR46438">
    <property type="entry name" value="ALPHA/BETA-HYDROLASES SUPERFAMILY PROTEIN"/>
    <property type="match status" value="1"/>
</dbReference>